<dbReference type="Proteomes" id="UP001183619">
    <property type="component" value="Unassembled WGS sequence"/>
</dbReference>
<dbReference type="NCBIfam" id="NF004165">
    <property type="entry name" value="PRK05629.1"/>
    <property type="match status" value="1"/>
</dbReference>
<dbReference type="EMBL" id="JAVDYF010000001">
    <property type="protein sequence ID" value="MDR7353575.1"/>
    <property type="molecule type" value="Genomic_DNA"/>
</dbReference>
<comment type="similarity">
    <text evidence="6">Belongs to the DNA polymerase HolA subunit family.</text>
</comment>
<organism evidence="9 10">
    <name type="scientific">Corynebacterium felinum</name>
    <dbReference type="NCBI Taxonomy" id="131318"/>
    <lineage>
        <taxon>Bacteria</taxon>
        <taxon>Bacillati</taxon>
        <taxon>Actinomycetota</taxon>
        <taxon>Actinomycetes</taxon>
        <taxon>Mycobacteriales</taxon>
        <taxon>Corynebacteriaceae</taxon>
        <taxon>Corynebacterium</taxon>
    </lineage>
</organism>
<evidence type="ECO:0000256" key="7">
    <source>
        <dbReference type="ARBA" id="ARBA00049244"/>
    </source>
</evidence>
<dbReference type="SUPFAM" id="SSF52540">
    <property type="entry name" value="P-loop containing nucleoside triphosphate hydrolases"/>
    <property type="match status" value="1"/>
</dbReference>
<evidence type="ECO:0000313" key="9">
    <source>
        <dbReference type="EMBL" id="MDR7353575.1"/>
    </source>
</evidence>
<accession>A0ABU2B4N8</accession>
<dbReference type="InterPro" id="IPR008921">
    <property type="entry name" value="DNA_pol3_clamp-load_cplx_C"/>
</dbReference>
<evidence type="ECO:0000313" key="10">
    <source>
        <dbReference type="Proteomes" id="UP001183619"/>
    </source>
</evidence>
<dbReference type="Pfam" id="PF21694">
    <property type="entry name" value="DNA_pol3_delta_C"/>
    <property type="match status" value="1"/>
</dbReference>
<evidence type="ECO:0000256" key="3">
    <source>
        <dbReference type="ARBA" id="ARBA00022695"/>
    </source>
</evidence>
<keyword evidence="2 9" id="KW-0808">Transferase</keyword>
<evidence type="ECO:0000256" key="1">
    <source>
        <dbReference type="ARBA" id="ARBA00012417"/>
    </source>
</evidence>
<dbReference type="EC" id="2.7.7.7" evidence="1"/>
<keyword evidence="10" id="KW-1185">Reference proteome</keyword>
<dbReference type="Gene3D" id="3.40.50.300">
    <property type="entry name" value="P-loop containing nucleotide triphosphate hydrolases"/>
    <property type="match status" value="1"/>
</dbReference>
<dbReference type="NCBIfam" id="TIGR01128">
    <property type="entry name" value="holA"/>
    <property type="match status" value="1"/>
</dbReference>
<keyword evidence="3 9" id="KW-0548">Nucleotidyltransferase</keyword>
<comment type="catalytic activity">
    <reaction evidence="7">
        <text>DNA(n) + a 2'-deoxyribonucleoside 5'-triphosphate = DNA(n+1) + diphosphate</text>
        <dbReference type="Rhea" id="RHEA:22508"/>
        <dbReference type="Rhea" id="RHEA-COMP:17339"/>
        <dbReference type="Rhea" id="RHEA-COMP:17340"/>
        <dbReference type="ChEBI" id="CHEBI:33019"/>
        <dbReference type="ChEBI" id="CHEBI:61560"/>
        <dbReference type="ChEBI" id="CHEBI:173112"/>
        <dbReference type="EC" id="2.7.7.7"/>
    </reaction>
</comment>
<dbReference type="PANTHER" id="PTHR34388:SF1">
    <property type="entry name" value="DNA POLYMERASE III SUBUNIT DELTA"/>
    <property type="match status" value="1"/>
</dbReference>
<evidence type="ECO:0000259" key="8">
    <source>
        <dbReference type="Pfam" id="PF21694"/>
    </source>
</evidence>
<dbReference type="GO" id="GO:0003887">
    <property type="term" value="F:DNA-directed DNA polymerase activity"/>
    <property type="evidence" value="ECO:0007669"/>
    <property type="project" value="UniProtKB-EC"/>
</dbReference>
<name>A0ABU2B4N8_9CORY</name>
<evidence type="ECO:0000256" key="2">
    <source>
        <dbReference type="ARBA" id="ARBA00022679"/>
    </source>
</evidence>
<keyword evidence="5" id="KW-0239">DNA-directed DNA polymerase</keyword>
<dbReference type="Gene3D" id="1.10.8.60">
    <property type="match status" value="1"/>
</dbReference>
<dbReference type="RefSeq" id="WP_277104190.1">
    <property type="nucleotide sequence ID" value="NZ_BAAAJS010000039.1"/>
</dbReference>
<proteinExistence type="inferred from homology"/>
<protein>
    <recommendedName>
        <fullName evidence="1">DNA-directed DNA polymerase</fullName>
        <ecNumber evidence="1">2.7.7.7</ecNumber>
    </recommendedName>
</protein>
<gene>
    <name evidence="9" type="ORF">J2S37_000113</name>
</gene>
<dbReference type="SUPFAM" id="SSF48019">
    <property type="entry name" value="post-AAA+ oligomerization domain-like"/>
    <property type="match status" value="1"/>
</dbReference>
<feature type="domain" description="DNA polymerase III delta subunit-like C-terminal" evidence="8">
    <location>
        <begin position="194"/>
        <end position="305"/>
    </location>
</feature>
<evidence type="ECO:0000256" key="6">
    <source>
        <dbReference type="ARBA" id="ARBA00034754"/>
    </source>
</evidence>
<dbReference type="Gene3D" id="1.20.272.10">
    <property type="match status" value="1"/>
</dbReference>
<evidence type="ECO:0000256" key="4">
    <source>
        <dbReference type="ARBA" id="ARBA00022705"/>
    </source>
</evidence>
<comment type="caution">
    <text evidence="9">The sequence shown here is derived from an EMBL/GenBank/DDBJ whole genome shotgun (WGS) entry which is preliminary data.</text>
</comment>
<dbReference type="InterPro" id="IPR048466">
    <property type="entry name" value="DNA_pol3_delta-like_C"/>
</dbReference>
<reference evidence="9 10" key="1">
    <citation type="submission" date="2023-07" db="EMBL/GenBank/DDBJ databases">
        <title>Sequencing the genomes of 1000 actinobacteria strains.</title>
        <authorList>
            <person name="Klenk H.-P."/>
        </authorList>
    </citation>
    <scope>NUCLEOTIDE SEQUENCE [LARGE SCALE GENOMIC DNA]</scope>
    <source>
        <strain evidence="9 10">DSM 44508</strain>
    </source>
</reference>
<sequence>MNNVHLIVGDEDFLAERAREEIVAAIRAESENGDAIEISSIRAGDVSEAELLDLCSPSLFGEDRIVIINKMDEAGKEPAELIVRLAKDPGPGISLIIVHSGGGRQKAQVPKLKKLAHVHEVKALRNNERPNWVTQEFRRYGIRPTPDVVHALLEGVGSDLRELASAISQLIADTDGEVTAAKVREYYAGVAEVNGFDVADLACAGQTHRALASMRRALQLGVEPAALAAALSMKVSGIARLYSTRGKPHISLAGKLGMAPFILEKTAHLARRWSGDAVSEAVIIVADLDAAVKGQGGDPAFALEDAVRRISQLAG</sequence>
<dbReference type="PANTHER" id="PTHR34388">
    <property type="entry name" value="DNA POLYMERASE III SUBUNIT DELTA"/>
    <property type="match status" value="1"/>
</dbReference>
<dbReference type="InterPro" id="IPR027417">
    <property type="entry name" value="P-loop_NTPase"/>
</dbReference>
<keyword evidence="4" id="KW-0235">DNA replication</keyword>
<evidence type="ECO:0000256" key="5">
    <source>
        <dbReference type="ARBA" id="ARBA00022932"/>
    </source>
</evidence>
<dbReference type="InterPro" id="IPR005790">
    <property type="entry name" value="DNA_polIII_delta"/>
</dbReference>